<dbReference type="Gene3D" id="3.20.20.70">
    <property type="entry name" value="Aldolase class I"/>
    <property type="match status" value="1"/>
</dbReference>
<proteinExistence type="predicted"/>
<dbReference type="PROSITE" id="PS51918">
    <property type="entry name" value="RADICAL_SAM"/>
    <property type="match status" value="1"/>
</dbReference>
<evidence type="ECO:0000256" key="1">
    <source>
        <dbReference type="ARBA" id="ARBA00022691"/>
    </source>
</evidence>
<evidence type="ECO:0000313" key="6">
    <source>
        <dbReference type="EMBL" id="SVA74300.1"/>
    </source>
</evidence>
<dbReference type="SUPFAM" id="SSF102114">
    <property type="entry name" value="Radical SAM enzymes"/>
    <property type="match status" value="1"/>
</dbReference>
<gene>
    <name evidence="6" type="ORF">METZ01_LOCUS127154</name>
</gene>
<dbReference type="PANTHER" id="PTHR11228:SF7">
    <property type="entry name" value="PQQA PEPTIDE CYCLASE"/>
    <property type="match status" value="1"/>
</dbReference>
<dbReference type="GO" id="GO:0051536">
    <property type="term" value="F:iron-sulfur cluster binding"/>
    <property type="evidence" value="ECO:0007669"/>
    <property type="project" value="UniProtKB-KW"/>
</dbReference>
<dbReference type="InterPro" id="IPR007197">
    <property type="entry name" value="rSAM"/>
</dbReference>
<evidence type="ECO:0000256" key="4">
    <source>
        <dbReference type="ARBA" id="ARBA00023014"/>
    </source>
</evidence>
<feature type="non-terminal residue" evidence="6">
    <location>
        <position position="237"/>
    </location>
</feature>
<protein>
    <recommendedName>
        <fullName evidence="5">Radical SAM core domain-containing protein</fullName>
    </recommendedName>
</protein>
<keyword evidence="3" id="KW-0408">Iron</keyword>
<dbReference type="GO" id="GO:0046872">
    <property type="term" value="F:metal ion binding"/>
    <property type="evidence" value="ECO:0007669"/>
    <property type="project" value="UniProtKB-KW"/>
</dbReference>
<dbReference type="CDD" id="cd01335">
    <property type="entry name" value="Radical_SAM"/>
    <property type="match status" value="1"/>
</dbReference>
<dbReference type="PANTHER" id="PTHR11228">
    <property type="entry name" value="RADICAL SAM DOMAIN PROTEIN"/>
    <property type="match status" value="1"/>
</dbReference>
<dbReference type="InterPro" id="IPR058240">
    <property type="entry name" value="rSAM_sf"/>
</dbReference>
<reference evidence="6" key="1">
    <citation type="submission" date="2018-05" db="EMBL/GenBank/DDBJ databases">
        <authorList>
            <person name="Lanie J.A."/>
            <person name="Ng W.-L."/>
            <person name="Kazmierczak K.M."/>
            <person name="Andrzejewski T.M."/>
            <person name="Davidsen T.M."/>
            <person name="Wayne K.J."/>
            <person name="Tettelin H."/>
            <person name="Glass J.I."/>
            <person name="Rusch D."/>
            <person name="Podicherti R."/>
            <person name="Tsui H.-C.T."/>
            <person name="Winkler M.E."/>
        </authorList>
    </citation>
    <scope>NUCLEOTIDE SEQUENCE</scope>
</reference>
<dbReference type="AlphaFoldDB" id="A0A381YBN1"/>
<keyword evidence="1" id="KW-0949">S-adenosyl-L-methionine</keyword>
<evidence type="ECO:0000256" key="2">
    <source>
        <dbReference type="ARBA" id="ARBA00022723"/>
    </source>
</evidence>
<dbReference type="SFLD" id="SFLDS00029">
    <property type="entry name" value="Radical_SAM"/>
    <property type="match status" value="1"/>
</dbReference>
<dbReference type="SFLD" id="SFLDG01067">
    <property type="entry name" value="SPASM/twitch_domain_containing"/>
    <property type="match status" value="1"/>
</dbReference>
<sequence>MPTNLSGSAPEVHFDGLETLWVQITGTLCNLTCTHCFISCAPDNHTLEFMSREKIRAYIDEAATLGVNEIYFTGGEPFLHPWVIEILDDALAVAPTVVLTNGVLITERTAARLSEIADASLYSLEIRVSLDAPGEQANDAIRGPGVFRKALRGVRRLERVGLMPIVTACELVVEQAPDDVAMSTDRLMEGPLPVGVNPELLPPPPSDDQFYNRFQSLLREEGIKRPRLKILPVFNMG</sequence>
<keyword evidence="4" id="KW-0411">Iron-sulfur</keyword>
<evidence type="ECO:0000259" key="5">
    <source>
        <dbReference type="PROSITE" id="PS51918"/>
    </source>
</evidence>
<accession>A0A381YBN1</accession>
<organism evidence="6">
    <name type="scientific">marine metagenome</name>
    <dbReference type="NCBI Taxonomy" id="408172"/>
    <lineage>
        <taxon>unclassified sequences</taxon>
        <taxon>metagenomes</taxon>
        <taxon>ecological metagenomes</taxon>
    </lineage>
</organism>
<dbReference type="InterPro" id="IPR013785">
    <property type="entry name" value="Aldolase_TIM"/>
</dbReference>
<name>A0A381YBN1_9ZZZZ</name>
<dbReference type="Pfam" id="PF04055">
    <property type="entry name" value="Radical_SAM"/>
    <property type="match status" value="1"/>
</dbReference>
<feature type="domain" description="Radical SAM core" evidence="5">
    <location>
        <begin position="14"/>
        <end position="235"/>
    </location>
</feature>
<dbReference type="GO" id="GO:0003824">
    <property type="term" value="F:catalytic activity"/>
    <property type="evidence" value="ECO:0007669"/>
    <property type="project" value="InterPro"/>
</dbReference>
<keyword evidence="2" id="KW-0479">Metal-binding</keyword>
<evidence type="ECO:0000256" key="3">
    <source>
        <dbReference type="ARBA" id="ARBA00023004"/>
    </source>
</evidence>
<dbReference type="InterPro" id="IPR050377">
    <property type="entry name" value="Radical_SAM_PqqE_MftC-like"/>
</dbReference>
<dbReference type="EMBL" id="UINC01017819">
    <property type="protein sequence ID" value="SVA74300.1"/>
    <property type="molecule type" value="Genomic_DNA"/>
</dbReference>